<organism evidence="3 4">
    <name type="scientific">Cohnella cellulosilytica</name>
    <dbReference type="NCBI Taxonomy" id="986710"/>
    <lineage>
        <taxon>Bacteria</taxon>
        <taxon>Bacillati</taxon>
        <taxon>Bacillota</taxon>
        <taxon>Bacilli</taxon>
        <taxon>Bacillales</taxon>
        <taxon>Paenibacillaceae</taxon>
        <taxon>Cohnella</taxon>
    </lineage>
</organism>
<dbReference type="PANTHER" id="PTHR43477">
    <property type="entry name" value="DIHYDROANTICAPSIN 7-DEHYDROGENASE"/>
    <property type="match status" value="1"/>
</dbReference>
<name>A0ABW2FFU7_9BACL</name>
<dbReference type="SUPFAM" id="SSF51735">
    <property type="entry name" value="NAD(P)-binding Rossmann-fold domains"/>
    <property type="match status" value="1"/>
</dbReference>
<dbReference type="PANTHER" id="PTHR43477:SF1">
    <property type="entry name" value="DIHYDROANTICAPSIN 7-DEHYDROGENASE"/>
    <property type="match status" value="1"/>
</dbReference>
<keyword evidence="2 3" id="KW-0560">Oxidoreductase</keyword>
<dbReference type="Proteomes" id="UP001596378">
    <property type="component" value="Unassembled WGS sequence"/>
</dbReference>
<dbReference type="EMBL" id="JBHTAI010000012">
    <property type="protein sequence ID" value="MFC7150854.1"/>
    <property type="molecule type" value="Genomic_DNA"/>
</dbReference>
<comment type="caution">
    <text evidence="3">The sequence shown here is derived from an EMBL/GenBank/DDBJ whole genome shotgun (WGS) entry which is preliminary data.</text>
</comment>
<reference evidence="4" key="1">
    <citation type="journal article" date="2019" name="Int. J. Syst. Evol. Microbiol.">
        <title>The Global Catalogue of Microorganisms (GCM) 10K type strain sequencing project: providing services to taxonomists for standard genome sequencing and annotation.</title>
        <authorList>
            <consortium name="The Broad Institute Genomics Platform"/>
            <consortium name="The Broad Institute Genome Sequencing Center for Infectious Disease"/>
            <person name="Wu L."/>
            <person name="Ma J."/>
        </authorList>
    </citation>
    <scope>NUCLEOTIDE SEQUENCE [LARGE SCALE GENOMIC DNA]</scope>
    <source>
        <strain evidence="4">KCTC 12907</strain>
    </source>
</reference>
<evidence type="ECO:0000313" key="3">
    <source>
        <dbReference type="EMBL" id="MFC7150854.1"/>
    </source>
</evidence>
<dbReference type="GO" id="GO:0016491">
    <property type="term" value="F:oxidoreductase activity"/>
    <property type="evidence" value="ECO:0007669"/>
    <property type="project" value="UniProtKB-KW"/>
</dbReference>
<evidence type="ECO:0000256" key="1">
    <source>
        <dbReference type="ARBA" id="ARBA00006484"/>
    </source>
</evidence>
<evidence type="ECO:0000256" key="2">
    <source>
        <dbReference type="ARBA" id="ARBA00023002"/>
    </source>
</evidence>
<dbReference type="CDD" id="cd05233">
    <property type="entry name" value="SDR_c"/>
    <property type="match status" value="1"/>
</dbReference>
<sequence length="266" mass="28490">MRLQGKVVFLSDADSPSGRAILVRLSEEGASLLLISDSNGADIAEELELCRARGTSALVDRVDLCDGDQIGRLLDRTERTLGPVDVLVHNRSLVLPTSVESCDERTFDESLNVNAKSAFIASQAIGARMAARGAGTIIFVGSIHAEKPTGSAFAYSAAKGAVQMLSREASLALGRHGINVNHIQMGPVRGDDAVFRSDISTLYEDYEYKVPSTELATYRDLASLIVYLSGDEAKHLNGADIRLDGGFLNHYLDIKMNMPSSGGESS</sequence>
<dbReference type="PRINTS" id="PR00080">
    <property type="entry name" value="SDRFAMILY"/>
</dbReference>
<dbReference type="PROSITE" id="PS00061">
    <property type="entry name" value="ADH_SHORT"/>
    <property type="match status" value="1"/>
</dbReference>
<dbReference type="EC" id="1.1.1.-" evidence="3"/>
<dbReference type="PRINTS" id="PR00081">
    <property type="entry name" value="GDHRDH"/>
</dbReference>
<accession>A0ABW2FFU7</accession>
<protein>
    <submittedName>
        <fullName evidence="3">SDR family NAD(P)-dependent oxidoreductase</fullName>
        <ecNumber evidence="3">1.1.1.-</ecNumber>
    </submittedName>
</protein>
<keyword evidence="4" id="KW-1185">Reference proteome</keyword>
<dbReference type="InterPro" id="IPR051122">
    <property type="entry name" value="SDR_DHRS6-like"/>
</dbReference>
<dbReference type="Gene3D" id="3.40.50.720">
    <property type="entry name" value="NAD(P)-binding Rossmann-like Domain"/>
    <property type="match status" value="1"/>
</dbReference>
<proteinExistence type="inferred from homology"/>
<dbReference type="Pfam" id="PF13561">
    <property type="entry name" value="adh_short_C2"/>
    <property type="match status" value="1"/>
</dbReference>
<gene>
    <name evidence="3" type="ORF">ACFQMJ_20155</name>
</gene>
<dbReference type="InterPro" id="IPR002347">
    <property type="entry name" value="SDR_fam"/>
</dbReference>
<dbReference type="InterPro" id="IPR036291">
    <property type="entry name" value="NAD(P)-bd_dom_sf"/>
</dbReference>
<evidence type="ECO:0000313" key="4">
    <source>
        <dbReference type="Proteomes" id="UP001596378"/>
    </source>
</evidence>
<dbReference type="InterPro" id="IPR020904">
    <property type="entry name" value="Sc_DH/Rdtase_CS"/>
</dbReference>
<comment type="similarity">
    <text evidence="1">Belongs to the short-chain dehydrogenases/reductases (SDR) family.</text>
</comment>
<dbReference type="RefSeq" id="WP_378053114.1">
    <property type="nucleotide sequence ID" value="NZ_JBHMDN010000073.1"/>
</dbReference>